<keyword evidence="2" id="KW-0548">Nucleotidyltransferase</keyword>
<evidence type="ECO:0000256" key="1">
    <source>
        <dbReference type="ARBA" id="ARBA00022679"/>
    </source>
</evidence>
<keyword evidence="3" id="KW-0235">DNA replication</keyword>
<proteinExistence type="predicted"/>
<evidence type="ECO:0000256" key="2">
    <source>
        <dbReference type="ARBA" id="ARBA00022695"/>
    </source>
</evidence>
<organism evidence="5 6">
    <name type="scientific">Helicobacter pylori NY40</name>
    <dbReference type="NCBI Taxonomy" id="1426844"/>
    <lineage>
        <taxon>Bacteria</taxon>
        <taxon>Pseudomonadati</taxon>
        <taxon>Campylobacterota</taxon>
        <taxon>Epsilonproteobacteria</taxon>
        <taxon>Campylobacterales</taxon>
        <taxon>Helicobacteraceae</taxon>
        <taxon>Helicobacter</taxon>
    </lineage>
</organism>
<evidence type="ECO:0000256" key="4">
    <source>
        <dbReference type="ARBA" id="ARBA00022932"/>
    </source>
</evidence>
<keyword evidence="1" id="KW-0808">Transferase</keyword>
<evidence type="ECO:0000313" key="6">
    <source>
        <dbReference type="Proteomes" id="UP000031662"/>
    </source>
</evidence>
<dbReference type="PANTHER" id="PTHR34388">
    <property type="entry name" value="DNA POLYMERASE III SUBUNIT DELTA"/>
    <property type="match status" value="1"/>
</dbReference>
<keyword evidence="4" id="KW-0239">DNA-directed DNA polymerase</keyword>
<protein>
    <submittedName>
        <fullName evidence="5">Delta subunit of the DNA polymerase III holoenzyme</fullName>
    </submittedName>
</protein>
<dbReference type="InterPro" id="IPR005790">
    <property type="entry name" value="DNA_polIII_delta"/>
</dbReference>
<dbReference type="Proteomes" id="UP000031662">
    <property type="component" value="Chromosome"/>
</dbReference>
<dbReference type="PANTHER" id="PTHR34388:SF1">
    <property type="entry name" value="DNA POLYMERASE III SUBUNIT DELTA"/>
    <property type="match status" value="1"/>
</dbReference>
<dbReference type="RefSeq" id="WP_041049807.1">
    <property type="nucleotide sequence ID" value="NZ_AP014523.1"/>
</dbReference>
<dbReference type="EMBL" id="AP014523">
    <property type="protein sequence ID" value="BAO97260.1"/>
    <property type="molecule type" value="Genomic_DNA"/>
</dbReference>
<dbReference type="HOGENOM" id="CLU_073022_0_0_7"/>
<name>A0A060PRQ4_HELPX</name>
<dbReference type="GO" id="GO:0009360">
    <property type="term" value="C:DNA polymerase III complex"/>
    <property type="evidence" value="ECO:0007669"/>
    <property type="project" value="TreeGrafter"/>
</dbReference>
<dbReference type="GO" id="GO:0003887">
    <property type="term" value="F:DNA-directed DNA polymerase activity"/>
    <property type="evidence" value="ECO:0007669"/>
    <property type="project" value="UniProtKB-KW"/>
</dbReference>
<reference evidence="5 6" key="1">
    <citation type="submission" date="2013-11" db="EMBL/GenBank/DDBJ databases">
        <title>Estimation of Helicobacter pylori bacteriophage ecology using H. pylori isolates.</title>
        <authorList>
            <person name="Uchiyama J."/>
            <person name="Takemura-Uchiyama I."/>
            <person name="Ujihara T."/>
            <person name="Matsuzaki S."/>
        </authorList>
    </citation>
    <scope>NUCLEOTIDE SEQUENCE [LARGE SCALE GENOMIC DNA]</scope>
    <source>
        <strain evidence="5 6">NY40</strain>
    </source>
</reference>
<dbReference type="NCBIfam" id="TIGR01128">
    <property type="entry name" value="holA"/>
    <property type="match status" value="1"/>
</dbReference>
<dbReference type="SUPFAM" id="SSF52540">
    <property type="entry name" value="P-loop containing nucleoside triphosphate hydrolases"/>
    <property type="match status" value="1"/>
</dbReference>
<accession>A0A060PRQ4</accession>
<dbReference type="NCBIfam" id="NF006299">
    <property type="entry name" value="PRK08487.1-2"/>
    <property type="match status" value="1"/>
</dbReference>
<dbReference type="GO" id="GO:0006261">
    <property type="term" value="P:DNA-templated DNA replication"/>
    <property type="evidence" value="ECO:0007669"/>
    <property type="project" value="TreeGrafter"/>
</dbReference>
<evidence type="ECO:0000256" key="3">
    <source>
        <dbReference type="ARBA" id="ARBA00022705"/>
    </source>
</evidence>
<sequence length="340" mass="39605">MYRKDLDNYLKQRLPKAVFLYGEFDFFIHYYIQTMSSLFKCDNPDTEISLFYASDYEKSQIATLLEQDSLFGGSSLVILKLDFALHKKFKENDINLFLKALERPSHNRLIIGLYNAKSDTTKYKHTSDAIVKFFQKSPLKDEAIHARFFIPKAWESLRFLQERANFLHLDISSHLLNALFETNNEDLSVSFNDLDKLAILNAPITLEDIQELSSNAGDMDLQKLILGLFLKKSALDIYDYLLKEGKKDADILRGLERYFYQLFLFFAHIKTTGLMDAKEVLGYAPPKEIAENYAKNALRLKEAGYKRVFEIFRLWHIQSMQGQKELGFLYLIPIQKIINP</sequence>
<dbReference type="AlphaFoldDB" id="A0A060PRQ4"/>
<dbReference type="InterPro" id="IPR027417">
    <property type="entry name" value="P-loop_NTPase"/>
</dbReference>
<evidence type="ECO:0000313" key="5">
    <source>
        <dbReference type="EMBL" id="BAO97260.1"/>
    </source>
</evidence>
<dbReference type="Gene3D" id="3.40.50.300">
    <property type="entry name" value="P-loop containing nucleotide triphosphate hydrolases"/>
    <property type="match status" value="1"/>
</dbReference>
<gene>
    <name evidence="5" type="ORF">NY40_0237</name>
</gene>
<dbReference type="GO" id="GO:0003677">
    <property type="term" value="F:DNA binding"/>
    <property type="evidence" value="ECO:0007669"/>
    <property type="project" value="InterPro"/>
</dbReference>